<organism evidence="3 4">
    <name type="scientific">Ochrobactrum quorumnocens</name>
    <dbReference type="NCBI Taxonomy" id="271865"/>
    <lineage>
        <taxon>Bacteria</taxon>
        <taxon>Pseudomonadati</taxon>
        <taxon>Pseudomonadota</taxon>
        <taxon>Alphaproteobacteria</taxon>
        <taxon>Hyphomicrobiales</taxon>
        <taxon>Brucellaceae</taxon>
        <taxon>Brucella/Ochrobactrum group</taxon>
        <taxon>Ochrobactrum</taxon>
    </lineage>
</organism>
<feature type="transmembrane region" description="Helical" evidence="2">
    <location>
        <begin position="98"/>
        <end position="118"/>
    </location>
</feature>
<sequence>MTRDISPDKSAGARLRGAIQRGESGDKVPGFDPAAAPYETDAEAGGTSQPADRDLTPQSMQPHDSNASSHGSSLRAWRGKATKTPSGEALLREGPAFLIWWLMIAAGIIGYLLVSWMWQ</sequence>
<feature type="compositionally biased region" description="Polar residues" evidence="1">
    <location>
        <begin position="46"/>
        <end position="72"/>
    </location>
</feature>
<dbReference type="RefSeq" id="WP_151093351.1">
    <property type="nucleotide sequence ID" value="NZ_JBLZNM010000008.1"/>
</dbReference>
<keyword evidence="4" id="KW-1185">Reference proteome</keyword>
<name>A0A5N1K204_9HYPH</name>
<keyword evidence="2" id="KW-0812">Transmembrane</keyword>
<evidence type="ECO:0000256" key="1">
    <source>
        <dbReference type="SAM" id="MobiDB-lite"/>
    </source>
</evidence>
<proteinExistence type="predicted"/>
<keyword evidence="2" id="KW-1133">Transmembrane helix</keyword>
<reference evidence="3 4" key="1">
    <citation type="submission" date="2019-09" db="EMBL/GenBank/DDBJ databases">
        <title>Biological control of the noxious weed angled onion (Allium triquetrum) thwarted by endophytic bacteria in Victoria, Australia.</title>
        <authorList>
            <person name="Tehranchian P."/>
            <person name="Adair R.J."/>
            <person name="Van T.H."/>
            <person name="Morrison P.D."/>
            <person name="Williams H."/>
            <person name="Lawrie A.C."/>
        </authorList>
    </citation>
    <scope>NUCLEOTIDE SEQUENCE [LARGE SCALE GENOMIC DNA]</scope>
    <source>
        <strain evidence="3 4">RPTAtOch1</strain>
    </source>
</reference>
<evidence type="ECO:0000256" key="2">
    <source>
        <dbReference type="SAM" id="Phobius"/>
    </source>
</evidence>
<dbReference type="Proteomes" id="UP000327108">
    <property type="component" value="Unassembled WGS sequence"/>
</dbReference>
<keyword evidence="2" id="KW-0472">Membrane</keyword>
<gene>
    <name evidence="3" type="ORF">F3W84_10415</name>
</gene>
<protein>
    <submittedName>
        <fullName evidence="3">Uncharacterized protein</fullName>
    </submittedName>
</protein>
<feature type="region of interest" description="Disordered" evidence="1">
    <location>
        <begin position="1"/>
        <end position="86"/>
    </location>
</feature>
<evidence type="ECO:0000313" key="3">
    <source>
        <dbReference type="EMBL" id="KAA9368294.1"/>
    </source>
</evidence>
<accession>A0A5N1K204</accession>
<evidence type="ECO:0000313" key="4">
    <source>
        <dbReference type="Proteomes" id="UP000327108"/>
    </source>
</evidence>
<comment type="caution">
    <text evidence="3">The sequence shown here is derived from an EMBL/GenBank/DDBJ whole genome shotgun (WGS) entry which is preliminary data.</text>
</comment>
<dbReference type="EMBL" id="VYXQ01000008">
    <property type="protein sequence ID" value="KAA9368294.1"/>
    <property type="molecule type" value="Genomic_DNA"/>
</dbReference>
<dbReference type="AlphaFoldDB" id="A0A5N1K204"/>